<sequence>MAYETVSALIKAFREDEKDAIEPYFWSDNQLVRWTNEALTEFAEQSESFRDEESDVTLIPYGVGQDRFELDPCVIDVISAWVDGQRESCLSRSCAPIGNGFRGGYWLAYSGCSSHFHFNPVGILKLYPKPSAEGAIRLQVVRRPLAELSKCDKIPDMLPSDRRHLLAYIAYKAYRVNEGETYSIESSDKHLARFEKACQDAREKDILRRGDCVRPIRSSW</sequence>
<name>A0A8T8BZL5_PSEYM</name>
<evidence type="ECO:0000313" key="1">
    <source>
        <dbReference type="EMBL" id="QHE96862.1"/>
    </source>
</evidence>
<dbReference type="EMBL" id="CP047260">
    <property type="protein sequence ID" value="QHE96862.1"/>
    <property type="molecule type" value="Genomic_DNA"/>
</dbReference>
<organism evidence="1 2">
    <name type="scientific">Pseudomonas syringae pv. maculicola str. ES4326</name>
    <dbReference type="NCBI Taxonomy" id="629265"/>
    <lineage>
        <taxon>Bacteria</taxon>
        <taxon>Pseudomonadati</taxon>
        <taxon>Pseudomonadota</taxon>
        <taxon>Gammaproteobacteria</taxon>
        <taxon>Pseudomonadales</taxon>
        <taxon>Pseudomonadaceae</taxon>
        <taxon>Pseudomonas</taxon>
    </lineage>
</organism>
<gene>
    <name evidence="1" type="ORF">PMA4326_009650</name>
</gene>
<dbReference type="RefSeq" id="WP_007249793.1">
    <property type="nucleotide sequence ID" value="NZ_CP047260.1"/>
</dbReference>
<dbReference type="AlphaFoldDB" id="A0A8T8BZL5"/>
<reference evidence="1 2" key="1">
    <citation type="journal article" date="2011" name="PLoS Pathog.">
        <title>Dynamic evolution of pathogenicity revealed by sequencing and comparative genomics of 19 Pseudomonas syringae isolates.</title>
        <authorList>
            <person name="Baltrus D.A."/>
            <person name="Nishimura M.T."/>
            <person name="Romanchuk A."/>
            <person name="Chang J.H."/>
            <person name="Mukhtar M.S."/>
            <person name="Cherkis K."/>
            <person name="Roach J."/>
            <person name="Grant S.R."/>
            <person name="Jones C.D."/>
            <person name="Dangl J.L."/>
        </authorList>
    </citation>
    <scope>NUCLEOTIDE SEQUENCE [LARGE SCALE GENOMIC DNA]</scope>
    <source>
        <strain evidence="1 2">ES4326</strain>
    </source>
</reference>
<protein>
    <submittedName>
        <fullName evidence="1">Uncharacterized protein</fullName>
    </submittedName>
</protein>
<accession>A0A8T8BZL5</accession>
<dbReference type="Proteomes" id="UP000003811">
    <property type="component" value="Chromosome"/>
</dbReference>
<dbReference type="InterPro" id="IPR056209">
    <property type="entry name" value="SU10_adaptor"/>
</dbReference>
<evidence type="ECO:0000313" key="2">
    <source>
        <dbReference type="Proteomes" id="UP000003811"/>
    </source>
</evidence>
<dbReference type="Pfam" id="PF24175">
    <property type="entry name" value="SU10_adaptor"/>
    <property type="match status" value="1"/>
</dbReference>
<proteinExistence type="predicted"/>